<keyword evidence="2" id="KW-0255">Endonuclease</keyword>
<dbReference type="SUPFAM" id="SSF56219">
    <property type="entry name" value="DNase I-like"/>
    <property type="match status" value="1"/>
</dbReference>
<dbReference type="OrthoDB" id="9793162at2"/>
<gene>
    <name evidence="2" type="ORF">SAMN05421881_11093</name>
</gene>
<keyword evidence="2" id="KW-0269">Exonuclease</keyword>
<dbReference type="STRING" id="44576.SAMN05421881_11093"/>
<organism evidence="2 3">
    <name type="scientific">Nitrosomonas halophila</name>
    <dbReference type="NCBI Taxonomy" id="44576"/>
    <lineage>
        <taxon>Bacteria</taxon>
        <taxon>Pseudomonadati</taxon>
        <taxon>Pseudomonadota</taxon>
        <taxon>Betaproteobacteria</taxon>
        <taxon>Nitrosomonadales</taxon>
        <taxon>Nitrosomonadaceae</taxon>
        <taxon>Nitrosomonas</taxon>
    </lineage>
</organism>
<dbReference type="InterPro" id="IPR051916">
    <property type="entry name" value="GPI-anchor_lipid_remodeler"/>
</dbReference>
<dbReference type="GO" id="GO:0016020">
    <property type="term" value="C:membrane"/>
    <property type="evidence" value="ECO:0007669"/>
    <property type="project" value="GOC"/>
</dbReference>
<dbReference type="EMBL" id="FNOY01000109">
    <property type="protein sequence ID" value="SDZ03731.1"/>
    <property type="molecule type" value="Genomic_DNA"/>
</dbReference>
<feature type="domain" description="Endonuclease/exonuclease/phosphatase" evidence="1">
    <location>
        <begin position="10"/>
        <end position="223"/>
    </location>
</feature>
<accession>A0A1H3PRX6</accession>
<dbReference type="GO" id="GO:0004527">
    <property type="term" value="F:exonuclease activity"/>
    <property type="evidence" value="ECO:0007669"/>
    <property type="project" value="UniProtKB-KW"/>
</dbReference>
<sequence length="232" mass="26464">MQLPAVLNLATYNIHACIGMDGYFNPQRTSAVLRELDADIIALQEVDHHIVANLDLLDYLAEANGYQPIAGPTLLRDTRHYGNAILTRLPAKEIKRIDLSFHRHEPRGAIQARFQVGQFTLQVVATHLGLRPAERRHQVKHLLNMISSQMPDIDVLMGDLNEWFLWGRPLRWLRRHFSPQPNLQTYPACWPCLALDRIWIAPGQFSCNLSVHETPLARVASDHRPLVASIRL</sequence>
<keyword evidence="2" id="KW-0378">Hydrolase</keyword>
<proteinExistence type="predicted"/>
<evidence type="ECO:0000313" key="3">
    <source>
        <dbReference type="Proteomes" id="UP000198640"/>
    </source>
</evidence>
<dbReference type="PANTHER" id="PTHR14859:SF15">
    <property type="entry name" value="ENDONUCLEASE_EXONUCLEASE_PHOSPHATASE DOMAIN-CONTAINING PROTEIN"/>
    <property type="match status" value="1"/>
</dbReference>
<dbReference type="GO" id="GO:0006506">
    <property type="term" value="P:GPI anchor biosynthetic process"/>
    <property type="evidence" value="ECO:0007669"/>
    <property type="project" value="TreeGrafter"/>
</dbReference>
<dbReference type="RefSeq" id="WP_090415868.1">
    <property type="nucleotide sequence ID" value="NZ_FNOY01000109.1"/>
</dbReference>
<dbReference type="InterPro" id="IPR036691">
    <property type="entry name" value="Endo/exonu/phosph_ase_sf"/>
</dbReference>
<keyword evidence="2" id="KW-0540">Nuclease</keyword>
<protein>
    <submittedName>
        <fullName evidence="2">Metal-dependent hydrolase, endonuclease/exonuclease/phosphatase family</fullName>
    </submittedName>
</protein>
<name>A0A1H3PRX6_9PROT</name>
<dbReference type="Gene3D" id="3.60.10.10">
    <property type="entry name" value="Endonuclease/exonuclease/phosphatase"/>
    <property type="match status" value="1"/>
</dbReference>
<evidence type="ECO:0000313" key="2">
    <source>
        <dbReference type="EMBL" id="SDZ03731.1"/>
    </source>
</evidence>
<dbReference type="Pfam" id="PF03372">
    <property type="entry name" value="Exo_endo_phos"/>
    <property type="match status" value="1"/>
</dbReference>
<evidence type="ECO:0000259" key="1">
    <source>
        <dbReference type="Pfam" id="PF03372"/>
    </source>
</evidence>
<reference evidence="2 3" key="1">
    <citation type="submission" date="2016-10" db="EMBL/GenBank/DDBJ databases">
        <authorList>
            <person name="de Groot N.N."/>
        </authorList>
    </citation>
    <scope>NUCLEOTIDE SEQUENCE [LARGE SCALE GENOMIC DNA]</scope>
    <source>
        <strain evidence="2 3">Nm1</strain>
    </source>
</reference>
<dbReference type="Proteomes" id="UP000198640">
    <property type="component" value="Unassembled WGS sequence"/>
</dbReference>
<dbReference type="GO" id="GO:0004519">
    <property type="term" value="F:endonuclease activity"/>
    <property type="evidence" value="ECO:0007669"/>
    <property type="project" value="UniProtKB-KW"/>
</dbReference>
<dbReference type="PANTHER" id="PTHR14859">
    <property type="entry name" value="CALCOFLUOR WHITE HYPERSENSITIVE PROTEIN PRECURSOR"/>
    <property type="match status" value="1"/>
</dbReference>
<keyword evidence="3" id="KW-1185">Reference proteome</keyword>
<dbReference type="InterPro" id="IPR005135">
    <property type="entry name" value="Endo/exonuclease/phosphatase"/>
</dbReference>
<dbReference type="AlphaFoldDB" id="A0A1H3PRX6"/>